<reference evidence="1" key="1">
    <citation type="journal article" date="2020" name="mSystems">
        <title>Genome- and Community-Level Interaction Insights into Carbon Utilization and Element Cycling Functions of Hydrothermarchaeota in Hydrothermal Sediment.</title>
        <authorList>
            <person name="Zhou Z."/>
            <person name="Liu Y."/>
            <person name="Xu W."/>
            <person name="Pan J."/>
            <person name="Luo Z.H."/>
            <person name="Li M."/>
        </authorList>
    </citation>
    <scope>NUCLEOTIDE SEQUENCE [LARGE SCALE GENOMIC DNA]</scope>
    <source>
        <strain evidence="1">SpSt-339</strain>
    </source>
</reference>
<organism evidence="1">
    <name type="scientific">Schlesneria paludicola</name>
    <dbReference type="NCBI Taxonomy" id="360056"/>
    <lineage>
        <taxon>Bacteria</taxon>
        <taxon>Pseudomonadati</taxon>
        <taxon>Planctomycetota</taxon>
        <taxon>Planctomycetia</taxon>
        <taxon>Planctomycetales</taxon>
        <taxon>Planctomycetaceae</taxon>
        <taxon>Schlesneria</taxon>
    </lineage>
</organism>
<name>A0A7C2JZB0_9PLAN</name>
<accession>A0A7C2JZB0</accession>
<comment type="caution">
    <text evidence="1">The sequence shown here is derived from an EMBL/GenBank/DDBJ whole genome shotgun (WGS) entry which is preliminary data.</text>
</comment>
<evidence type="ECO:0000313" key="1">
    <source>
        <dbReference type="EMBL" id="HEN14458.1"/>
    </source>
</evidence>
<dbReference type="SUPFAM" id="SSF51445">
    <property type="entry name" value="(Trans)glycosidases"/>
    <property type="match status" value="1"/>
</dbReference>
<protein>
    <recommendedName>
        <fullName evidence="2">Glycoside hydrolase family 5 domain-containing protein</fullName>
    </recommendedName>
</protein>
<gene>
    <name evidence="1" type="ORF">ENQ76_03175</name>
</gene>
<dbReference type="InterPro" id="IPR017853">
    <property type="entry name" value="GH"/>
</dbReference>
<proteinExistence type="predicted"/>
<dbReference type="AlphaFoldDB" id="A0A7C2JZB0"/>
<sequence>MLSSLAVAADPTRRMTEVSIVGRAFHINGQPTYAGREWNGHRIEGLLFNSRMVQGIFDDLNSDTRSRWAYPDTKTWDADRNTREFLAAMPEWKRHGLLAFTLNLQGGSPEGYSKDQPWHNSAFTADGALRPDYMARCRLILDRADELGMVVILGYFYFGQDQRLTDEAAVLRAVDNATDWLLDGGYRNVLVEINNECNVRYDHDVLKPDRVHELIERVKKRTRGGRRLLVSTSYGGKTVPRENVVRVSDFVLIHGNGASDPQQITDHIRETKAVVGDRVLPILYNEDDHFDFDTPRYNLLAAVEEYVSWGFFDFRMRGEGFDDGYQSPPINWTISSPRKQAFFDRLKEITGGLD</sequence>
<evidence type="ECO:0008006" key="2">
    <source>
        <dbReference type="Google" id="ProtNLM"/>
    </source>
</evidence>
<dbReference type="EMBL" id="DSOK01000099">
    <property type="protein sequence ID" value="HEN14458.1"/>
    <property type="molecule type" value="Genomic_DNA"/>
</dbReference>